<dbReference type="Proteomes" id="UP000559653">
    <property type="component" value="Unassembled WGS sequence"/>
</dbReference>
<evidence type="ECO:0000313" key="2">
    <source>
        <dbReference type="Proteomes" id="UP000559653"/>
    </source>
</evidence>
<dbReference type="EMBL" id="JACEMZ010000018">
    <property type="protein sequence ID" value="MBA4452336.1"/>
    <property type="molecule type" value="Genomic_DNA"/>
</dbReference>
<sequence length="237" mass="26215">MLPDLTIKELRKFELEGGYLIDGFPSLGFSSVIATESMIHTSQFKLAGVVDSDVFPPISLIKEGKPNFPTRIFVNDELKVAAFLSHLALEESLHRQIAKKMLEWAQEQKISLIVSSVPVKADENEGEIMAVGSTKNATKKIKEAGIKNLRHGTVPGIPGILLNEGNLSNQDVIVILFPSDGTSPDFRSSARLCMIMSQLIPGASCDIPDLQKKAEKIERTIKKDVEESRHLKDTMYR</sequence>
<name>A0AC60VY35_9ARCH</name>
<organism evidence="1 2">
    <name type="scientific">Candidatus Nitrosomaritimum aestuariumsis</name>
    <dbReference type="NCBI Taxonomy" id="3342354"/>
    <lineage>
        <taxon>Archaea</taxon>
        <taxon>Nitrososphaerota</taxon>
        <taxon>Nitrososphaeria</taxon>
        <taxon>Nitrosopumilales</taxon>
        <taxon>Nitrosopumilaceae</taxon>
        <taxon>Candidatus Nitrosomaritimum</taxon>
    </lineage>
</organism>
<protein>
    <submittedName>
        <fullName evidence="1">Proteasome assembly chaperone family protein</fullName>
    </submittedName>
</protein>
<gene>
    <name evidence="1" type="ORF">H2B03_04080</name>
</gene>
<comment type="caution">
    <text evidence="1">The sequence shown here is derived from an EMBL/GenBank/DDBJ whole genome shotgun (WGS) entry which is preliminary data.</text>
</comment>
<keyword evidence="1" id="KW-0647">Proteasome</keyword>
<evidence type="ECO:0000313" key="1">
    <source>
        <dbReference type="EMBL" id="MBA4452336.1"/>
    </source>
</evidence>
<accession>A0AC60VY35</accession>
<proteinExistence type="predicted"/>
<reference evidence="1 2" key="1">
    <citation type="journal article" date="2020" name="Appl. Environ. Microbiol.">
        <title>Genomic Characteristics of a Novel Species of Ammonia-Oxidizing Archaea from the Jiulong River Estuary.</title>
        <authorList>
            <person name="Zou D."/>
            <person name="Wan R."/>
            <person name="Han L."/>
            <person name="Xu M.N."/>
            <person name="Liu Y."/>
            <person name="Liu H."/>
            <person name="Kao S.J."/>
            <person name="Li M."/>
        </authorList>
    </citation>
    <scope>NUCLEOTIDE SEQUENCE [LARGE SCALE GENOMIC DNA]</scope>
    <source>
        <strain evidence="1">W1bin1</strain>
    </source>
</reference>